<dbReference type="InterPro" id="IPR036282">
    <property type="entry name" value="Glutathione-S-Trfase_C_sf"/>
</dbReference>
<evidence type="ECO:0000259" key="1">
    <source>
        <dbReference type="PROSITE" id="PS50405"/>
    </source>
</evidence>
<accession>A0A7S0D2X8</accession>
<protein>
    <recommendedName>
        <fullName evidence="1">GST C-terminal domain-containing protein</fullName>
    </recommendedName>
</protein>
<dbReference type="Gene3D" id="1.20.1050.10">
    <property type="match status" value="1"/>
</dbReference>
<dbReference type="Pfam" id="PF13410">
    <property type="entry name" value="GST_C_2"/>
    <property type="match status" value="1"/>
</dbReference>
<sequence>MYRGPMDASLRADQLKSVKSYLDFLEHLLSDPKAPGADTPAADGPFCAGSKPSLGDLVAYPTFVFIDYMLPKKFGWKDVFETRPGLARWWDAMNHWEPASRVGDEVTEALISWDNDGRWERVGIEEQVKTSTNLQWSFD</sequence>
<dbReference type="EMBL" id="HBEM01009350">
    <property type="protein sequence ID" value="CAD8442020.1"/>
    <property type="molecule type" value="Transcribed_RNA"/>
</dbReference>
<evidence type="ECO:0000313" key="2">
    <source>
        <dbReference type="EMBL" id="CAD8442020.1"/>
    </source>
</evidence>
<dbReference type="PROSITE" id="PS50405">
    <property type="entry name" value="GST_CTER"/>
    <property type="match status" value="1"/>
</dbReference>
<dbReference type="CDD" id="cd00299">
    <property type="entry name" value="GST_C_family"/>
    <property type="match status" value="1"/>
</dbReference>
<organism evidence="2">
    <name type="scientific">Amorphochlora amoebiformis</name>
    <dbReference type="NCBI Taxonomy" id="1561963"/>
    <lineage>
        <taxon>Eukaryota</taxon>
        <taxon>Sar</taxon>
        <taxon>Rhizaria</taxon>
        <taxon>Cercozoa</taxon>
        <taxon>Chlorarachniophyceae</taxon>
        <taxon>Amorphochlora</taxon>
    </lineage>
</organism>
<dbReference type="AlphaFoldDB" id="A0A7S0D2X8"/>
<name>A0A7S0D2X8_9EUKA</name>
<dbReference type="SUPFAM" id="SSF47616">
    <property type="entry name" value="GST C-terminal domain-like"/>
    <property type="match status" value="1"/>
</dbReference>
<feature type="domain" description="GST C-terminal" evidence="1">
    <location>
        <begin position="1"/>
        <end position="119"/>
    </location>
</feature>
<reference evidence="2" key="1">
    <citation type="submission" date="2021-01" db="EMBL/GenBank/DDBJ databases">
        <authorList>
            <person name="Corre E."/>
            <person name="Pelletier E."/>
            <person name="Niang G."/>
            <person name="Scheremetjew M."/>
            <person name="Finn R."/>
            <person name="Kale V."/>
            <person name="Holt S."/>
            <person name="Cochrane G."/>
            <person name="Meng A."/>
            <person name="Brown T."/>
            <person name="Cohen L."/>
        </authorList>
    </citation>
    <scope>NUCLEOTIDE SEQUENCE</scope>
    <source>
        <strain evidence="2">CCMP2058</strain>
    </source>
</reference>
<dbReference type="InterPro" id="IPR010987">
    <property type="entry name" value="Glutathione-S-Trfase_C-like"/>
</dbReference>
<proteinExistence type="predicted"/>
<gene>
    <name evidence="2" type="ORF">LAMO00422_LOCUS6553</name>
</gene>